<proteinExistence type="predicted"/>
<protein>
    <submittedName>
        <fullName evidence="1">Uncharacterized protein</fullName>
    </submittedName>
</protein>
<dbReference type="EMBL" id="LWDX02034148">
    <property type="protein sequence ID" value="OEL26651.1"/>
    <property type="molecule type" value="Genomic_DNA"/>
</dbReference>
<comment type="caution">
    <text evidence="1">The sequence shown here is derived from an EMBL/GenBank/DDBJ whole genome shotgun (WGS) entry which is preliminary data.</text>
</comment>
<organism evidence="1 2">
    <name type="scientific">Dichanthelium oligosanthes</name>
    <dbReference type="NCBI Taxonomy" id="888268"/>
    <lineage>
        <taxon>Eukaryota</taxon>
        <taxon>Viridiplantae</taxon>
        <taxon>Streptophyta</taxon>
        <taxon>Embryophyta</taxon>
        <taxon>Tracheophyta</taxon>
        <taxon>Spermatophyta</taxon>
        <taxon>Magnoliopsida</taxon>
        <taxon>Liliopsida</taxon>
        <taxon>Poales</taxon>
        <taxon>Poaceae</taxon>
        <taxon>PACMAD clade</taxon>
        <taxon>Panicoideae</taxon>
        <taxon>Panicodae</taxon>
        <taxon>Paniceae</taxon>
        <taxon>Dichantheliinae</taxon>
        <taxon>Dichanthelium</taxon>
    </lineage>
</organism>
<dbReference type="Proteomes" id="UP000095767">
    <property type="component" value="Unassembled WGS sequence"/>
</dbReference>
<dbReference type="OrthoDB" id="10693464at2759"/>
<dbReference type="PANTHER" id="PTHR36140:SF1">
    <property type="entry name" value="F-BOX DOMAIN CONTAINING PROTEIN, EXPRESSED"/>
    <property type="match status" value="1"/>
</dbReference>
<sequence length="106" mass="11486">MTGGVFILPAPKNEDRPDHYACTLLTAADLHGAVVHPLLRPGPAAFRVVLLYMRGKSMAFRSCSSDTNAWGPEGEISRANFRSRQLGEMDAGVAVARRHGVLAVRK</sequence>
<dbReference type="AlphaFoldDB" id="A0A1E5VNE0"/>
<keyword evidence="2" id="KW-1185">Reference proteome</keyword>
<gene>
    <name evidence="1" type="ORF">BAE44_0012332</name>
</gene>
<evidence type="ECO:0000313" key="1">
    <source>
        <dbReference type="EMBL" id="OEL26651.1"/>
    </source>
</evidence>
<dbReference type="PANTHER" id="PTHR36140">
    <property type="entry name" value="F-BOX DOMAIN-CONTAINING PROTEIN-RELATED"/>
    <property type="match status" value="1"/>
</dbReference>
<accession>A0A1E5VNE0</accession>
<reference evidence="1 2" key="1">
    <citation type="submission" date="2016-09" db="EMBL/GenBank/DDBJ databases">
        <title>The draft genome of Dichanthelium oligosanthes: A C3 panicoid grass species.</title>
        <authorList>
            <person name="Studer A.J."/>
            <person name="Schnable J.C."/>
            <person name="Brutnell T.P."/>
        </authorList>
    </citation>
    <scope>NUCLEOTIDE SEQUENCE [LARGE SCALE GENOMIC DNA]</scope>
    <source>
        <strain evidence="2">cv. Kellogg 1175</strain>
        <tissue evidence="1">Leaf</tissue>
    </source>
</reference>
<evidence type="ECO:0000313" key="2">
    <source>
        <dbReference type="Proteomes" id="UP000095767"/>
    </source>
</evidence>
<name>A0A1E5VNE0_9POAL</name>